<keyword evidence="1" id="KW-1133">Transmembrane helix</keyword>
<reference evidence="2 3" key="1">
    <citation type="submission" date="2019-10" db="EMBL/GenBank/DDBJ databases">
        <title>Whole genome shotgun sequence of Acrocarpospora macrocephala NBRC 16266.</title>
        <authorList>
            <person name="Ichikawa N."/>
            <person name="Kimura A."/>
            <person name="Kitahashi Y."/>
            <person name="Komaki H."/>
            <person name="Oguchi A."/>
        </authorList>
    </citation>
    <scope>NUCLEOTIDE SEQUENCE [LARGE SCALE GENOMIC DNA]</scope>
    <source>
        <strain evidence="2 3">NBRC 16266</strain>
    </source>
</reference>
<dbReference type="Proteomes" id="UP000331127">
    <property type="component" value="Unassembled WGS sequence"/>
</dbReference>
<feature type="transmembrane region" description="Helical" evidence="1">
    <location>
        <begin position="82"/>
        <end position="107"/>
    </location>
</feature>
<keyword evidence="3" id="KW-1185">Reference proteome</keyword>
<name>A0A5M3WGD9_9ACTN</name>
<sequence length="156" mass="15891">MPVILGLGRLMTGDARARVWTRVGLAAAALIVLQVLLLTGALPFRFQVVPVSLSAVATMCWAGAIGAAGARTRTLPATVTRLGRIIVIGLLITAGALAIGAFVTVVFDVSWAWVAGGIPGAVSWALLPAWTLMLALNPVKSSPGAQSPEPAGTSTP</sequence>
<feature type="transmembrane region" description="Helical" evidence="1">
    <location>
        <begin position="19"/>
        <end position="42"/>
    </location>
</feature>
<dbReference type="AlphaFoldDB" id="A0A5M3WGD9"/>
<accession>A0A5M3WGD9</accession>
<dbReference type="OrthoDB" id="9904454at2"/>
<proteinExistence type="predicted"/>
<dbReference type="EMBL" id="BLAE01000006">
    <property type="protein sequence ID" value="GES07350.1"/>
    <property type="molecule type" value="Genomic_DNA"/>
</dbReference>
<feature type="transmembrane region" description="Helical" evidence="1">
    <location>
        <begin position="48"/>
        <end position="70"/>
    </location>
</feature>
<evidence type="ECO:0000256" key="1">
    <source>
        <dbReference type="SAM" id="Phobius"/>
    </source>
</evidence>
<protein>
    <submittedName>
        <fullName evidence="2">Uncharacterized protein</fullName>
    </submittedName>
</protein>
<keyword evidence="1" id="KW-0472">Membrane</keyword>
<organism evidence="2 3">
    <name type="scientific">Acrocarpospora macrocephala</name>
    <dbReference type="NCBI Taxonomy" id="150177"/>
    <lineage>
        <taxon>Bacteria</taxon>
        <taxon>Bacillati</taxon>
        <taxon>Actinomycetota</taxon>
        <taxon>Actinomycetes</taxon>
        <taxon>Streptosporangiales</taxon>
        <taxon>Streptosporangiaceae</taxon>
        <taxon>Acrocarpospora</taxon>
    </lineage>
</organism>
<keyword evidence="1" id="KW-0812">Transmembrane</keyword>
<gene>
    <name evidence="2" type="ORF">Amac_009450</name>
</gene>
<feature type="transmembrane region" description="Helical" evidence="1">
    <location>
        <begin position="113"/>
        <end position="136"/>
    </location>
</feature>
<dbReference type="RefSeq" id="WP_155353067.1">
    <property type="nucleotide sequence ID" value="NZ_BAAAHL010000012.1"/>
</dbReference>
<comment type="caution">
    <text evidence="2">The sequence shown here is derived from an EMBL/GenBank/DDBJ whole genome shotgun (WGS) entry which is preliminary data.</text>
</comment>
<evidence type="ECO:0000313" key="2">
    <source>
        <dbReference type="EMBL" id="GES07350.1"/>
    </source>
</evidence>
<evidence type="ECO:0000313" key="3">
    <source>
        <dbReference type="Proteomes" id="UP000331127"/>
    </source>
</evidence>